<evidence type="ECO:0000313" key="3">
    <source>
        <dbReference type="EMBL" id="MPA59218.1"/>
    </source>
</evidence>
<dbReference type="EMBL" id="GHES01028659">
    <property type="protein sequence ID" value="MPA59218.1"/>
    <property type="molecule type" value="Transcribed_RNA"/>
</dbReference>
<keyword evidence="2" id="KW-0812">Transmembrane</keyword>
<dbReference type="PANTHER" id="PTHR34964">
    <property type="entry name" value="MEMBRANE LIPOPROTEIN-RELATED"/>
    <property type="match status" value="1"/>
</dbReference>
<feature type="compositionally biased region" description="Low complexity" evidence="1">
    <location>
        <begin position="93"/>
        <end position="115"/>
    </location>
</feature>
<keyword evidence="2" id="KW-1133">Transmembrane helix</keyword>
<proteinExistence type="predicted"/>
<evidence type="ECO:0000256" key="1">
    <source>
        <dbReference type="SAM" id="MobiDB-lite"/>
    </source>
</evidence>
<gene>
    <name evidence="3" type="ORF">Din_028659</name>
</gene>
<name>A0A5B7AT87_DAVIN</name>
<keyword evidence="2" id="KW-0472">Membrane</keyword>
<feature type="transmembrane region" description="Helical" evidence="2">
    <location>
        <begin position="45"/>
        <end position="63"/>
    </location>
</feature>
<dbReference type="AlphaFoldDB" id="A0A5B7AT87"/>
<sequence>MEGREGDPRIPIISCLFFLFVVTGGVLLCLYVLDSKVSRPWFPIAALALIGSPWIFWFLMYIYTCIKSCCRRRGAAPASKDRQISRRSNRSIPPGSSAAAATAGGTTTMSCTTPGESPVNSPNGHRKVHFGGAVVVMDGNHDGGGGESSVPSSRECEMPLTLSVKS</sequence>
<protein>
    <submittedName>
        <fullName evidence="3">Uncharacterized protein</fullName>
    </submittedName>
</protein>
<feature type="transmembrane region" description="Helical" evidence="2">
    <location>
        <begin position="12"/>
        <end position="33"/>
    </location>
</feature>
<feature type="region of interest" description="Disordered" evidence="1">
    <location>
        <begin position="139"/>
        <end position="166"/>
    </location>
</feature>
<organism evidence="3">
    <name type="scientific">Davidia involucrata</name>
    <name type="common">Dove tree</name>
    <dbReference type="NCBI Taxonomy" id="16924"/>
    <lineage>
        <taxon>Eukaryota</taxon>
        <taxon>Viridiplantae</taxon>
        <taxon>Streptophyta</taxon>
        <taxon>Embryophyta</taxon>
        <taxon>Tracheophyta</taxon>
        <taxon>Spermatophyta</taxon>
        <taxon>Magnoliopsida</taxon>
        <taxon>eudicotyledons</taxon>
        <taxon>Gunneridae</taxon>
        <taxon>Pentapetalae</taxon>
        <taxon>asterids</taxon>
        <taxon>Cornales</taxon>
        <taxon>Nyssaceae</taxon>
        <taxon>Davidia</taxon>
    </lineage>
</organism>
<dbReference type="PANTHER" id="PTHR34964:SF1">
    <property type="entry name" value="MEMBRANE LIPOPROTEIN"/>
    <property type="match status" value="1"/>
</dbReference>
<reference evidence="3" key="1">
    <citation type="submission" date="2019-08" db="EMBL/GenBank/DDBJ databases">
        <title>Reference gene set and small RNA set construction with multiple tissues from Davidia involucrata Baill.</title>
        <authorList>
            <person name="Yang H."/>
            <person name="Zhou C."/>
            <person name="Li G."/>
            <person name="Wang J."/>
            <person name="Gao P."/>
            <person name="Wang M."/>
            <person name="Wang R."/>
            <person name="Zhao Y."/>
        </authorList>
    </citation>
    <scope>NUCLEOTIDE SEQUENCE</scope>
    <source>
        <tissue evidence="3">Mixed with DoveR01_LX</tissue>
    </source>
</reference>
<feature type="region of interest" description="Disordered" evidence="1">
    <location>
        <begin position="80"/>
        <end position="124"/>
    </location>
</feature>
<evidence type="ECO:0000256" key="2">
    <source>
        <dbReference type="SAM" id="Phobius"/>
    </source>
</evidence>
<accession>A0A5B7AT87</accession>